<dbReference type="EMBL" id="JAAALK010000283">
    <property type="protein sequence ID" value="KAG8074594.1"/>
    <property type="molecule type" value="Genomic_DNA"/>
</dbReference>
<reference evidence="1" key="2">
    <citation type="submission" date="2021-02" db="EMBL/GenBank/DDBJ databases">
        <authorList>
            <person name="Kimball J.A."/>
            <person name="Haas M.W."/>
            <person name="Macchietto M."/>
            <person name="Kono T."/>
            <person name="Duquette J."/>
            <person name="Shao M."/>
        </authorList>
    </citation>
    <scope>NUCLEOTIDE SEQUENCE</scope>
    <source>
        <tissue evidence="1">Fresh leaf tissue</tissue>
    </source>
</reference>
<proteinExistence type="predicted"/>
<gene>
    <name evidence="1" type="ORF">GUJ93_ZPchr0006g41525</name>
</gene>
<keyword evidence="2" id="KW-1185">Reference proteome</keyword>
<evidence type="ECO:0000313" key="1">
    <source>
        <dbReference type="EMBL" id="KAG8074594.1"/>
    </source>
</evidence>
<evidence type="ECO:0000313" key="2">
    <source>
        <dbReference type="Proteomes" id="UP000729402"/>
    </source>
</evidence>
<name>A0A8J5SYF6_ZIZPA</name>
<accession>A0A8J5SYF6</accession>
<protein>
    <submittedName>
        <fullName evidence="1">Uncharacterized protein</fullName>
    </submittedName>
</protein>
<reference evidence="1" key="1">
    <citation type="journal article" date="2021" name="bioRxiv">
        <title>Whole Genome Assembly and Annotation of Northern Wild Rice, Zizania palustris L., Supports a Whole Genome Duplication in the Zizania Genus.</title>
        <authorList>
            <person name="Haas M."/>
            <person name="Kono T."/>
            <person name="Macchietto M."/>
            <person name="Millas R."/>
            <person name="McGilp L."/>
            <person name="Shao M."/>
            <person name="Duquette J."/>
            <person name="Hirsch C.N."/>
            <person name="Kimball J."/>
        </authorList>
    </citation>
    <scope>NUCLEOTIDE SEQUENCE</scope>
    <source>
        <tissue evidence="1">Fresh leaf tissue</tissue>
    </source>
</reference>
<sequence length="82" mass="9101">MTTMIKLCIGRRGSLHSRFMAFLEAHHLACYKAASPQTRGPARGLVALAHVGRRNAAARSSRLCVRCNRRCRRLLAIPASRT</sequence>
<dbReference type="Proteomes" id="UP000729402">
    <property type="component" value="Unassembled WGS sequence"/>
</dbReference>
<organism evidence="1 2">
    <name type="scientific">Zizania palustris</name>
    <name type="common">Northern wild rice</name>
    <dbReference type="NCBI Taxonomy" id="103762"/>
    <lineage>
        <taxon>Eukaryota</taxon>
        <taxon>Viridiplantae</taxon>
        <taxon>Streptophyta</taxon>
        <taxon>Embryophyta</taxon>
        <taxon>Tracheophyta</taxon>
        <taxon>Spermatophyta</taxon>
        <taxon>Magnoliopsida</taxon>
        <taxon>Liliopsida</taxon>
        <taxon>Poales</taxon>
        <taxon>Poaceae</taxon>
        <taxon>BOP clade</taxon>
        <taxon>Oryzoideae</taxon>
        <taxon>Oryzeae</taxon>
        <taxon>Zizaniinae</taxon>
        <taxon>Zizania</taxon>
    </lineage>
</organism>
<comment type="caution">
    <text evidence="1">The sequence shown here is derived from an EMBL/GenBank/DDBJ whole genome shotgun (WGS) entry which is preliminary data.</text>
</comment>
<dbReference type="AlphaFoldDB" id="A0A8J5SYF6"/>